<reference evidence="2 3" key="1">
    <citation type="submission" date="2016-05" db="EMBL/GenBank/DDBJ databases">
        <authorList>
            <person name="Lavstsen T."/>
            <person name="Jespersen J.S."/>
        </authorList>
    </citation>
    <scope>NUCLEOTIDE SEQUENCE [LARGE SCALE GENOMIC DNA]</scope>
    <source>
        <strain evidence="2 3">KCJ1736</strain>
    </source>
</reference>
<dbReference type="InterPro" id="IPR013022">
    <property type="entry name" value="Xyl_isomerase-like_TIM-brl"/>
</dbReference>
<proteinExistence type="predicted"/>
<dbReference type="PANTHER" id="PTHR12110">
    <property type="entry name" value="HYDROXYPYRUVATE ISOMERASE"/>
    <property type="match status" value="1"/>
</dbReference>
<evidence type="ECO:0000313" key="3">
    <source>
        <dbReference type="Proteomes" id="UP000077098"/>
    </source>
</evidence>
<organism evidence="2 3">
    <name type="scientific">Agrobacterium tumefaciens</name>
    <dbReference type="NCBI Taxonomy" id="358"/>
    <lineage>
        <taxon>Bacteria</taxon>
        <taxon>Pseudomonadati</taxon>
        <taxon>Pseudomonadota</taxon>
        <taxon>Alphaproteobacteria</taxon>
        <taxon>Hyphomicrobiales</taxon>
        <taxon>Rhizobiaceae</taxon>
        <taxon>Rhizobium/Agrobacterium group</taxon>
        <taxon>Agrobacterium</taxon>
        <taxon>Agrobacterium tumefaciens complex</taxon>
    </lineage>
</organism>
<dbReference type="RefSeq" id="WP_063946903.1">
    <property type="nucleotide sequence ID" value="NZ_LXPS01000001.1"/>
</dbReference>
<evidence type="ECO:0000259" key="1">
    <source>
        <dbReference type="Pfam" id="PF01261"/>
    </source>
</evidence>
<name>A0A176XK17_AGRTU</name>
<comment type="caution">
    <text evidence="2">The sequence shown here is derived from an EMBL/GenBank/DDBJ whole genome shotgun (WGS) entry which is preliminary data.</text>
</comment>
<accession>A0A176XK17</accession>
<gene>
    <name evidence="2" type="ORF">A7J57_15925</name>
</gene>
<sequence length="271" mass="28866">MTDSKPTLQKVLGVAHFSAITLPPSQFVRCAAKAGFNAVGLRLHPAFPGAPYYELPKGSKSAAEFRALLDSEGMSVFDIEFFVIDPQFDAAAVEAIVAAAADIGARRLSACGDDADRQRLVDNLGSFCTVAARHGMAVDLENMGWRTVSTYRESATIINDCAQTNAGVLVDAIHFFRNGGNINEIDRNIVRHVQLCDVSGAAPATPEGMINEARSGRLAPGEGLLPLHDLLAAVGDGAAISVEVPLVGTSDAKDHLRNLNLKARRLLRSFQ</sequence>
<dbReference type="SUPFAM" id="SSF51658">
    <property type="entry name" value="Xylose isomerase-like"/>
    <property type="match status" value="1"/>
</dbReference>
<dbReference type="PANTHER" id="PTHR12110:SF48">
    <property type="entry name" value="BLL3656 PROTEIN"/>
    <property type="match status" value="1"/>
</dbReference>
<dbReference type="Pfam" id="PF01261">
    <property type="entry name" value="AP_endonuc_2"/>
    <property type="match status" value="1"/>
</dbReference>
<evidence type="ECO:0000313" key="2">
    <source>
        <dbReference type="EMBL" id="OAE49666.1"/>
    </source>
</evidence>
<keyword evidence="2" id="KW-0413">Isomerase</keyword>
<dbReference type="InterPro" id="IPR050312">
    <property type="entry name" value="IolE/XylAMocC-like"/>
</dbReference>
<feature type="domain" description="Xylose isomerase-like TIM barrel" evidence="1">
    <location>
        <begin position="30"/>
        <end position="246"/>
    </location>
</feature>
<protein>
    <submittedName>
        <fullName evidence="2">Sugar phosphate isomerase</fullName>
    </submittedName>
</protein>
<dbReference type="GO" id="GO:0016853">
    <property type="term" value="F:isomerase activity"/>
    <property type="evidence" value="ECO:0007669"/>
    <property type="project" value="UniProtKB-KW"/>
</dbReference>
<dbReference type="Proteomes" id="UP000077098">
    <property type="component" value="Unassembled WGS sequence"/>
</dbReference>
<dbReference type="InterPro" id="IPR036237">
    <property type="entry name" value="Xyl_isomerase-like_sf"/>
</dbReference>
<dbReference type="AlphaFoldDB" id="A0A176XK17"/>
<dbReference type="Gene3D" id="3.20.20.150">
    <property type="entry name" value="Divalent-metal-dependent TIM barrel enzymes"/>
    <property type="match status" value="1"/>
</dbReference>
<dbReference type="EMBL" id="LXPS01000001">
    <property type="protein sequence ID" value="OAE49666.1"/>
    <property type="molecule type" value="Genomic_DNA"/>
</dbReference>